<dbReference type="InterPro" id="IPR046373">
    <property type="entry name" value="Acyl-CoA_Oxase/DH_mid-dom_sf"/>
</dbReference>
<feature type="domain" description="Acyl-CoA oxidase/dehydrogenase middle" evidence="10">
    <location>
        <begin position="113"/>
        <end position="221"/>
    </location>
</feature>
<evidence type="ECO:0000259" key="10">
    <source>
        <dbReference type="Pfam" id="PF02770"/>
    </source>
</evidence>
<dbReference type="Gene3D" id="2.40.110.10">
    <property type="entry name" value="Butyryl-CoA Dehydrogenase, subunit A, domain 2"/>
    <property type="match status" value="1"/>
</dbReference>
<comment type="subcellular location">
    <subcellularLocation>
        <location evidence="2">Peroxisome</location>
    </subcellularLocation>
</comment>
<dbReference type="Pfam" id="PF02770">
    <property type="entry name" value="Acyl-CoA_dh_M"/>
    <property type="match status" value="1"/>
</dbReference>
<dbReference type="GO" id="GO:0005777">
    <property type="term" value="C:peroxisome"/>
    <property type="evidence" value="ECO:0007669"/>
    <property type="project" value="UniProtKB-SubCell"/>
</dbReference>
<dbReference type="Pfam" id="PF14749">
    <property type="entry name" value="Acyl-CoA_ox_N"/>
    <property type="match status" value="1"/>
</dbReference>
<evidence type="ECO:0000256" key="6">
    <source>
        <dbReference type="ARBA" id="ARBA00022832"/>
    </source>
</evidence>
<feature type="domain" description="Acyl-coenzyme A oxidase N-terminal" evidence="11">
    <location>
        <begin position="1"/>
        <end position="111"/>
    </location>
</feature>
<dbReference type="Proteomes" id="UP001150925">
    <property type="component" value="Unassembled WGS sequence"/>
</dbReference>
<evidence type="ECO:0000256" key="5">
    <source>
        <dbReference type="ARBA" id="ARBA00022827"/>
    </source>
</evidence>
<proteinExistence type="inferred from homology"/>
<dbReference type="GO" id="GO:0071949">
    <property type="term" value="F:FAD binding"/>
    <property type="evidence" value="ECO:0007669"/>
    <property type="project" value="InterPro"/>
</dbReference>
<dbReference type="InterPro" id="IPR006091">
    <property type="entry name" value="Acyl-CoA_Oxase/DH_mid-dom"/>
</dbReference>
<evidence type="ECO:0000256" key="1">
    <source>
        <dbReference type="ARBA" id="ARBA00001974"/>
    </source>
</evidence>
<evidence type="ECO:0000313" key="14">
    <source>
        <dbReference type="Proteomes" id="UP001150925"/>
    </source>
</evidence>
<dbReference type="AlphaFoldDB" id="A0A9W8E3F0"/>
<dbReference type="SUPFAM" id="SSF47203">
    <property type="entry name" value="Acyl-CoA dehydrogenase C-terminal domain-like"/>
    <property type="match status" value="1"/>
</dbReference>
<keyword evidence="6" id="KW-0276">Fatty acid metabolism</keyword>
<dbReference type="GO" id="GO:0005504">
    <property type="term" value="F:fatty acid binding"/>
    <property type="evidence" value="ECO:0007669"/>
    <property type="project" value="TreeGrafter"/>
</dbReference>
<keyword evidence="14" id="KW-1185">Reference proteome</keyword>
<dbReference type="InterPro" id="IPR029320">
    <property type="entry name" value="Acyl-CoA_ox_N"/>
</dbReference>
<dbReference type="GO" id="GO:0055088">
    <property type="term" value="P:lipid homeostasis"/>
    <property type="evidence" value="ECO:0007669"/>
    <property type="project" value="TreeGrafter"/>
</dbReference>
<dbReference type="SUPFAM" id="SSF56645">
    <property type="entry name" value="Acyl-CoA dehydrogenase NM domain-like"/>
    <property type="match status" value="1"/>
</dbReference>
<evidence type="ECO:0000256" key="2">
    <source>
        <dbReference type="ARBA" id="ARBA00004275"/>
    </source>
</evidence>
<sequence>MARFLLGDEHLRRQDKVMSILQSDTIFDQSDRFFLSRLEAMKKAFLMNARWLILAKYYELTYEEFTLGITFIGYPSILHLHESMFIPGLRTQGTDEQHEKFLKPALRHEIIGCYSQTELGHGSNVQGLETTAEFIPDTDEFEIHSPTPTSTKWWSGGLGVVATHSMVMARLIVKGRDYGPHPFVVPIRSLETHQPFPGIKVGDIGPKLGFNTVDNGYIAFDHYRIPHDHMLERFAKVTRDGRYIRPSNAKLTYGTMVYVRQLIVRNCAFGLAKAATVATRYCATRQQFAADKNESQKSDQREETAVLNYTMVQYRILPVLAQAFAFQFTGIAMSVQYEDFLERVSHGDLSTLADLHATSSGLKAFSSDLLIEGIETCRRAMGGH</sequence>
<dbReference type="InterPro" id="IPR037069">
    <property type="entry name" value="AcylCoA_DH/ox_N_sf"/>
</dbReference>
<name>A0A9W8E3F0_9FUNG</name>
<feature type="domain" description="Acyl-CoA oxidase C-alpha1" evidence="12">
    <location>
        <begin position="253"/>
        <end position="384"/>
    </location>
</feature>
<keyword evidence="4" id="KW-0285">Flavoprotein</keyword>
<evidence type="ECO:0000313" key="13">
    <source>
        <dbReference type="EMBL" id="KAJ1949766.1"/>
    </source>
</evidence>
<dbReference type="Gene3D" id="1.20.140.10">
    <property type="entry name" value="Butyryl-CoA Dehydrogenase, subunit A, domain 3"/>
    <property type="match status" value="1"/>
</dbReference>
<dbReference type="InterPro" id="IPR055060">
    <property type="entry name" value="ACOX_C_alpha1"/>
</dbReference>
<dbReference type="FunFam" id="2.40.110.10:FF:000003">
    <property type="entry name" value="Acyl-coenzyme A oxidase"/>
    <property type="match status" value="1"/>
</dbReference>
<dbReference type="GO" id="GO:0033540">
    <property type="term" value="P:fatty acid beta-oxidation using acyl-CoA oxidase"/>
    <property type="evidence" value="ECO:0007669"/>
    <property type="project" value="TreeGrafter"/>
</dbReference>
<protein>
    <recommendedName>
        <fullName evidence="15">Acyl-CoA oxidase</fullName>
    </recommendedName>
</protein>
<keyword evidence="7" id="KW-0560">Oxidoreductase</keyword>
<accession>A0A9W8E3F0</accession>
<dbReference type="Pfam" id="PF22924">
    <property type="entry name" value="ACOX_C_alpha1"/>
    <property type="match status" value="1"/>
</dbReference>
<dbReference type="OrthoDB" id="538336at2759"/>
<organism evidence="13 14">
    <name type="scientific">Dispira parvispora</name>
    <dbReference type="NCBI Taxonomy" id="1520584"/>
    <lineage>
        <taxon>Eukaryota</taxon>
        <taxon>Fungi</taxon>
        <taxon>Fungi incertae sedis</taxon>
        <taxon>Zoopagomycota</taxon>
        <taxon>Kickxellomycotina</taxon>
        <taxon>Dimargaritomycetes</taxon>
        <taxon>Dimargaritales</taxon>
        <taxon>Dimargaritaceae</taxon>
        <taxon>Dispira</taxon>
    </lineage>
</organism>
<evidence type="ECO:0000256" key="9">
    <source>
        <dbReference type="ARBA" id="ARBA00023140"/>
    </source>
</evidence>
<dbReference type="InterPro" id="IPR009100">
    <property type="entry name" value="AcylCoA_DH/oxidase_NM_dom_sf"/>
</dbReference>
<reference evidence="13" key="1">
    <citation type="submission" date="2022-07" db="EMBL/GenBank/DDBJ databases">
        <title>Phylogenomic reconstructions and comparative analyses of Kickxellomycotina fungi.</title>
        <authorList>
            <person name="Reynolds N.K."/>
            <person name="Stajich J.E."/>
            <person name="Barry K."/>
            <person name="Grigoriev I.V."/>
            <person name="Crous P."/>
            <person name="Smith M.E."/>
        </authorList>
    </citation>
    <scope>NUCLEOTIDE SEQUENCE</scope>
    <source>
        <strain evidence="13">RSA 1196</strain>
    </source>
</reference>
<evidence type="ECO:0000256" key="8">
    <source>
        <dbReference type="ARBA" id="ARBA00023098"/>
    </source>
</evidence>
<dbReference type="PANTHER" id="PTHR10909">
    <property type="entry name" value="ELECTRON TRANSPORT OXIDOREDUCTASE"/>
    <property type="match status" value="1"/>
</dbReference>
<evidence type="ECO:0000259" key="12">
    <source>
        <dbReference type="Pfam" id="PF22924"/>
    </source>
</evidence>
<keyword evidence="9" id="KW-0576">Peroxisome</keyword>
<dbReference type="PANTHER" id="PTHR10909:SF250">
    <property type="entry name" value="PEROXISOMAL ACYL-COENZYME A OXIDASE 1"/>
    <property type="match status" value="1"/>
</dbReference>
<comment type="cofactor">
    <cofactor evidence="1">
        <name>FAD</name>
        <dbReference type="ChEBI" id="CHEBI:57692"/>
    </cofactor>
</comment>
<evidence type="ECO:0000256" key="7">
    <source>
        <dbReference type="ARBA" id="ARBA00023002"/>
    </source>
</evidence>
<gene>
    <name evidence="13" type="ORF">IWQ62_006681</name>
</gene>
<comment type="similarity">
    <text evidence="3">Belongs to the acyl-CoA oxidase family.</text>
</comment>
<dbReference type="InterPro" id="IPR012258">
    <property type="entry name" value="Acyl-CoA_oxidase"/>
</dbReference>
<dbReference type="EMBL" id="JANBPY010003916">
    <property type="protein sequence ID" value="KAJ1949766.1"/>
    <property type="molecule type" value="Genomic_DNA"/>
</dbReference>
<keyword evidence="8" id="KW-0443">Lipid metabolism</keyword>
<evidence type="ECO:0000259" key="11">
    <source>
        <dbReference type="Pfam" id="PF14749"/>
    </source>
</evidence>
<keyword evidence="5" id="KW-0274">FAD</keyword>
<evidence type="ECO:0000256" key="4">
    <source>
        <dbReference type="ARBA" id="ARBA00022630"/>
    </source>
</evidence>
<dbReference type="GO" id="GO:0003997">
    <property type="term" value="F:acyl-CoA oxidase activity"/>
    <property type="evidence" value="ECO:0007669"/>
    <property type="project" value="InterPro"/>
</dbReference>
<evidence type="ECO:0000256" key="3">
    <source>
        <dbReference type="ARBA" id="ARBA00006288"/>
    </source>
</evidence>
<comment type="caution">
    <text evidence="13">The sequence shown here is derived from an EMBL/GenBank/DDBJ whole genome shotgun (WGS) entry which is preliminary data.</text>
</comment>
<dbReference type="Gene3D" id="1.10.540.10">
    <property type="entry name" value="Acyl-CoA dehydrogenase/oxidase, N-terminal domain"/>
    <property type="match status" value="1"/>
</dbReference>
<feature type="non-terminal residue" evidence="13">
    <location>
        <position position="384"/>
    </location>
</feature>
<evidence type="ECO:0008006" key="15">
    <source>
        <dbReference type="Google" id="ProtNLM"/>
    </source>
</evidence>
<dbReference type="InterPro" id="IPR036250">
    <property type="entry name" value="AcylCo_DH-like_C"/>
</dbReference>